<comment type="caution">
    <text evidence="9">The sequence shown here is derived from an EMBL/GenBank/DDBJ whole genome shotgun (WGS) entry which is preliminary data.</text>
</comment>
<reference evidence="9 10" key="1">
    <citation type="submission" date="2024-01" db="EMBL/GenBank/DDBJ databases">
        <title>The genomes of 5 underutilized Papilionoideae crops provide insights into root nodulation and disease resistanc.</title>
        <authorList>
            <person name="Jiang F."/>
        </authorList>
    </citation>
    <scope>NUCLEOTIDE SEQUENCE [LARGE SCALE GENOMIC DNA]</scope>
    <source>
        <strain evidence="9">DUOXIRENSHENG_FW03</strain>
        <tissue evidence="9">Leaves</tissue>
    </source>
</reference>
<keyword evidence="8" id="KW-0472">Membrane</keyword>
<dbReference type="GO" id="GO:0005576">
    <property type="term" value="C:extracellular region"/>
    <property type="evidence" value="ECO:0007669"/>
    <property type="project" value="UniProtKB-SubCell"/>
</dbReference>
<evidence type="ECO:0000256" key="2">
    <source>
        <dbReference type="ARBA" id="ARBA00006722"/>
    </source>
</evidence>
<evidence type="ECO:0000256" key="1">
    <source>
        <dbReference type="ARBA" id="ARBA00004613"/>
    </source>
</evidence>
<keyword evidence="4" id="KW-0929">Antimicrobial</keyword>
<dbReference type="AlphaFoldDB" id="A0AAN9SMH8"/>
<keyword evidence="5" id="KW-0295">Fungicide</keyword>
<comment type="similarity">
    <text evidence="2">Belongs to the DEFL family.</text>
</comment>
<dbReference type="Pfam" id="PF10868">
    <property type="entry name" value="Defensin_like"/>
    <property type="match status" value="1"/>
</dbReference>
<name>A0AAN9SMH8_PSOTE</name>
<protein>
    <submittedName>
        <fullName evidence="9">Uncharacterized protein</fullName>
    </submittedName>
</protein>
<evidence type="ECO:0000256" key="7">
    <source>
        <dbReference type="ARBA" id="ARBA00022821"/>
    </source>
</evidence>
<keyword evidence="8" id="KW-0812">Transmembrane</keyword>
<keyword evidence="8" id="KW-1133">Transmembrane helix</keyword>
<dbReference type="EMBL" id="JAYMYS010000003">
    <property type="protein sequence ID" value="KAK7400278.1"/>
    <property type="molecule type" value="Genomic_DNA"/>
</dbReference>
<dbReference type="InterPro" id="IPR022618">
    <property type="entry name" value="Defensin-like_20-28"/>
</dbReference>
<evidence type="ECO:0000313" key="10">
    <source>
        <dbReference type="Proteomes" id="UP001386955"/>
    </source>
</evidence>
<comment type="subcellular location">
    <subcellularLocation>
        <location evidence="1">Secreted</location>
    </subcellularLocation>
</comment>
<gene>
    <name evidence="9" type="ORF">VNO78_11482</name>
</gene>
<dbReference type="GO" id="GO:0031640">
    <property type="term" value="P:killing of cells of another organism"/>
    <property type="evidence" value="ECO:0007669"/>
    <property type="project" value="UniProtKB-KW"/>
</dbReference>
<keyword evidence="6" id="KW-0732">Signal</keyword>
<feature type="transmembrane region" description="Helical" evidence="8">
    <location>
        <begin position="6"/>
        <end position="24"/>
    </location>
</feature>
<keyword evidence="10" id="KW-1185">Reference proteome</keyword>
<evidence type="ECO:0000256" key="4">
    <source>
        <dbReference type="ARBA" id="ARBA00022529"/>
    </source>
</evidence>
<keyword evidence="3" id="KW-0964">Secreted</keyword>
<keyword evidence="7" id="KW-0611">Plant defense</keyword>
<dbReference type="Proteomes" id="UP001386955">
    <property type="component" value="Unassembled WGS sequence"/>
</dbReference>
<evidence type="ECO:0000256" key="6">
    <source>
        <dbReference type="ARBA" id="ARBA00022729"/>
    </source>
</evidence>
<dbReference type="GO" id="GO:0050832">
    <property type="term" value="P:defense response to fungus"/>
    <property type="evidence" value="ECO:0007669"/>
    <property type="project" value="UniProtKB-KW"/>
</dbReference>
<evidence type="ECO:0000256" key="5">
    <source>
        <dbReference type="ARBA" id="ARBA00022577"/>
    </source>
</evidence>
<evidence type="ECO:0000313" key="9">
    <source>
        <dbReference type="EMBL" id="KAK7400278.1"/>
    </source>
</evidence>
<evidence type="ECO:0000256" key="3">
    <source>
        <dbReference type="ARBA" id="ARBA00022525"/>
    </source>
</evidence>
<accession>A0AAN9SMH8</accession>
<sequence>MTIAAIRFLSLLALILIIITMFIVGTEARFRKTMDEDKVMDLATLLNNTSNKAYLDVYCCYDNHVRSCIHGTSDDHHCNSLCLKHPCEKGGFCKSYGAKSTTHFCHCYC</sequence>
<evidence type="ECO:0000256" key="8">
    <source>
        <dbReference type="SAM" id="Phobius"/>
    </source>
</evidence>
<organism evidence="9 10">
    <name type="scientific">Psophocarpus tetragonolobus</name>
    <name type="common">Winged bean</name>
    <name type="synonym">Dolichos tetragonolobus</name>
    <dbReference type="NCBI Taxonomy" id="3891"/>
    <lineage>
        <taxon>Eukaryota</taxon>
        <taxon>Viridiplantae</taxon>
        <taxon>Streptophyta</taxon>
        <taxon>Embryophyta</taxon>
        <taxon>Tracheophyta</taxon>
        <taxon>Spermatophyta</taxon>
        <taxon>Magnoliopsida</taxon>
        <taxon>eudicotyledons</taxon>
        <taxon>Gunneridae</taxon>
        <taxon>Pentapetalae</taxon>
        <taxon>rosids</taxon>
        <taxon>fabids</taxon>
        <taxon>Fabales</taxon>
        <taxon>Fabaceae</taxon>
        <taxon>Papilionoideae</taxon>
        <taxon>50 kb inversion clade</taxon>
        <taxon>NPAAA clade</taxon>
        <taxon>indigoferoid/millettioid clade</taxon>
        <taxon>Phaseoleae</taxon>
        <taxon>Psophocarpus</taxon>
    </lineage>
</organism>
<proteinExistence type="inferred from homology"/>